<evidence type="ECO:0000256" key="14">
    <source>
        <dbReference type="PROSITE-ProRule" id="PRU01023"/>
    </source>
</evidence>
<evidence type="ECO:0000256" key="12">
    <source>
        <dbReference type="ARBA" id="ARBA00050027"/>
    </source>
</evidence>
<keyword evidence="2" id="KW-0698">rRNA processing</keyword>
<name>H2YUK7_CIOSA</name>
<dbReference type="GeneTree" id="ENSGT00940000153665"/>
<sequence length="353" mass="40524">KMFRQRTDAVEIAKEYFDLNYVKHIKEQWPSVRCAMQSRKKYCAILNNFTDTDAYENELVNSGAYNFIAKLHRNATQHIQEIESKLQKVCYGVRAYLYEKGDITEFDNPHKVKKLSVLPSFLLDAGSVLPILSLDPQPGDHILDMCSAPGGKLNIIMQAIGDSGRIVANDVDSKRLTRIKNVYKEYIPKQFSVEEFIKFVQFDGREWTEIETNAYDKVLVDVPCTNDRHSLYTSDRDADNIFSNLRKRERAQLPHVQCELLKNAILACRPNGIVVYSTCTASPLQNQFVVQYAVQELLEQHNITCQVEDTRSLVGLLHDEFQFLTSTNLGELVIPKLDANFGPMYFCKLRRLP</sequence>
<comment type="catalytic activity">
    <reaction evidence="11">
        <text>a cytidine in mRNA + S-adenosyl-L-methionine = a 5-methylcytidine in mRNA + S-adenosyl-L-homocysteine + H(+)</text>
        <dbReference type="Rhea" id="RHEA:61464"/>
        <dbReference type="Rhea" id="RHEA-COMP:15145"/>
        <dbReference type="Rhea" id="RHEA-COMP:15826"/>
        <dbReference type="ChEBI" id="CHEBI:15378"/>
        <dbReference type="ChEBI" id="CHEBI:57856"/>
        <dbReference type="ChEBI" id="CHEBI:59789"/>
        <dbReference type="ChEBI" id="CHEBI:74483"/>
        <dbReference type="ChEBI" id="CHEBI:82748"/>
    </reaction>
</comment>
<keyword evidence="3 14" id="KW-0489">Methyltransferase</keyword>
<keyword evidence="5 14" id="KW-0949">S-adenosyl-L-methionine</keyword>
<feature type="domain" description="SAM-dependent MTase RsmB/NOP-type" evidence="15">
    <location>
        <begin position="46"/>
        <end position="352"/>
    </location>
</feature>
<evidence type="ECO:0000256" key="3">
    <source>
        <dbReference type="ARBA" id="ARBA00022603"/>
    </source>
</evidence>
<dbReference type="HOGENOM" id="CLU_041061_2_0_1"/>
<dbReference type="InterPro" id="IPR023267">
    <property type="entry name" value="RCMT"/>
</dbReference>
<evidence type="ECO:0000256" key="9">
    <source>
        <dbReference type="ARBA" id="ARBA00042050"/>
    </source>
</evidence>
<evidence type="ECO:0000256" key="1">
    <source>
        <dbReference type="ARBA" id="ARBA00004173"/>
    </source>
</evidence>
<evidence type="ECO:0000256" key="11">
    <source>
        <dbReference type="ARBA" id="ARBA00049906"/>
    </source>
</evidence>
<evidence type="ECO:0000259" key="15">
    <source>
        <dbReference type="PROSITE" id="PS51686"/>
    </source>
</evidence>
<reference evidence="16" key="3">
    <citation type="submission" date="2025-09" db="UniProtKB">
        <authorList>
            <consortium name="Ensembl"/>
        </authorList>
    </citation>
    <scope>IDENTIFICATION</scope>
</reference>
<organism evidence="16 17">
    <name type="scientific">Ciona savignyi</name>
    <name type="common">Pacific transparent sea squirt</name>
    <dbReference type="NCBI Taxonomy" id="51511"/>
    <lineage>
        <taxon>Eukaryota</taxon>
        <taxon>Metazoa</taxon>
        <taxon>Chordata</taxon>
        <taxon>Tunicata</taxon>
        <taxon>Ascidiacea</taxon>
        <taxon>Phlebobranchia</taxon>
        <taxon>Cionidae</taxon>
        <taxon>Ciona</taxon>
    </lineage>
</organism>
<evidence type="ECO:0000313" key="16">
    <source>
        <dbReference type="Ensembl" id="ENSCSAVP00000009017.1"/>
    </source>
</evidence>
<dbReference type="GO" id="GO:0003723">
    <property type="term" value="F:RNA binding"/>
    <property type="evidence" value="ECO:0007669"/>
    <property type="project" value="UniProtKB-UniRule"/>
</dbReference>
<reference evidence="16" key="2">
    <citation type="submission" date="2025-08" db="UniProtKB">
        <authorList>
            <consortium name="Ensembl"/>
        </authorList>
    </citation>
    <scope>IDENTIFICATION</scope>
</reference>
<evidence type="ECO:0000256" key="8">
    <source>
        <dbReference type="ARBA" id="ARBA00023128"/>
    </source>
</evidence>
<dbReference type="PANTHER" id="PTHR22808">
    <property type="entry name" value="NCL1 YEAST -RELATED NOL1/NOP2/FMU SUN DOMAIN-CONTAINING"/>
    <property type="match status" value="1"/>
</dbReference>
<dbReference type="GO" id="GO:0008173">
    <property type="term" value="F:RNA methyltransferase activity"/>
    <property type="evidence" value="ECO:0007669"/>
    <property type="project" value="InterPro"/>
</dbReference>
<comment type="subcellular location">
    <subcellularLocation>
        <location evidence="1">Mitochondrion</location>
    </subcellularLocation>
</comment>
<evidence type="ECO:0000256" key="5">
    <source>
        <dbReference type="ARBA" id="ARBA00022691"/>
    </source>
</evidence>
<evidence type="ECO:0000256" key="4">
    <source>
        <dbReference type="ARBA" id="ARBA00022679"/>
    </source>
</evidence>
<dbReference type="SUPFAM" id="SSF53335">
    <property type="entry name" value="S-adenosyl-L-methionine-dependent methyltransferases"/>
    <property type="match status" value="1"/>
</dbReference>
<dbReference type="GO" id="GO:0005762">
    <property type="term" value="C:mitochondrial large ribosomal subunit"/>
    <property type="evidence" value="ECO:0007669"/>
    <property type="project" value="TreeGrafter"/>
</dbReference>
<dbReference type="FunFam" id="3.40.50.150:FF:000055">
    <property type="entry name" value="5-methylcytosine rRNA methyltransferase NSUN4"/>
    <property type="match status" value="1"/>
</dbReference>
<keyword evidence="7" id="KW-0809">Transit peptide</keyword>
<dbReference type="PANTHER" id="PTHR22808:SF3">
    <property type="entry name" value="5-METHYLCYTOSINE RRNA METHYLTRANSFERASE NSUN4"/>
    <property type="match status" value="1"/>
</dbReference>
<feature type="binding site" evidence="14">
    <location>
        <begin position="146"/>
        <end position="152"/>
    </location>
    <ligand>
        <name>S-adenosyl-L-methionine</name>
        <dbReference type="ChEBI" id="CHEBI:59789"/>
    </ligand>
</feature>
<dbReference type="Gene3D" id="6.20.240.40">
    <property type="match status" value="1"/>
</dbReference>
<accession>H2YUK7</accession>
<dbReference type="Ensembl" id="ENSCSAVT00000009131.1">
    <property type="protein sequence ID" value="ENSCSAVP00000009017.1"/>
    <property type="gene ID" value="ENSCSAVG00000005331.1"/>
</dbReference>
<evidence type="ECO:0000256" key="6">
    <source>
        <dbReference type="ARBA" id="ARBA00022884"/>
    </source>
</evidence>
<keyword evidence="6 14" id="KW-0694">RNA-binding</keyword>
<evidence type="ECO:0000256" key="2">
    <source>
        <dbReference type="ARBA" id="ARBA00022552"/>
    </source>
</evidence>
<dbReference type="InterPro" id="IPR049560">
    <property type="entry name" value="MeTrfase_RsmB-F_NOP2_cat"/>
</dbReference>
<dbReference type="Proteomes" id="UP000007875">
    <property type="component" value="Unassembled WGS sequence"/>
</dbReference>
<dbReference type="Gene3D" id="3.40.50.150">
    <property type="entry name" value="Vaccinia Virus protein VP39"/>
    <property type="match status" value="1"/>
</dbReference>
<proteinExistence type="inferred from homology"/>
<dbReference type="Pfam" id="PF01189">
    <property type="entry name" value="Methyltr_RsmB-F"/>
    <property type="match status" value="1"/>
</dbReference>
<dbReference type="GO" id="GO:0031167">
    <property type="term" value="P:rRNA methylation"/>
    <property type="evidence" value="ECO:0007669"/>
    <property type="project" value="TreeGrafter"/>
</dbReference>
<keyword evidence="4 14" id="KW-0808">Transferase</keyword>
<evidence type="ECO:0000256" key="13">
    <source>
        <dbReference type="ARBA" id="ARBA00050049"/>
    </source>
</evidence>
<keyword evidence="8" id="KW-0496">Mitochondrion</keyword>
<feature type="binding site" evidence="14">
    <location>
        <position position="203"/>
    </location>
    <ligand>
        <name>S-adenosyl-L-methionine</name>
        <dbReference type="ChEBI" id="CHEBI:59789"/>
    </ligand>
</feature>
<comment type="catalytic activity">
    <reaction evidence="10">
        <text>a cytidine in rRNA + S-adenosyl-L-methionine = a 5-methylcytidine in rRNA + S-adenosyl-L-homocysteine + H(+)</text>
        <dbReference type="Rhea" id="RHEA:61484"/>
        <dbReference type="Rhea" id="RHEA-COMP:15836"/>
        <dbReference type="Rhea" id="RHEA-COMP:15837"/>
        <dbReference type="ChEBI" id="CHEBI:15378"/>
        <dbReference type="ChEBI" id="CHEBI:57856"/>
        <dbReference type="ChEBI" id="CHEBI:59789"/>
        <dbReference type="ChEBI" id="CHEBI:74483"/>
        <dbReference type="ChEBI" id="CHEBI:82748"/>
    </reaction>
</comment>
<evidence type="ECO:0000256" key="10">
    <source>
        <dbReference type="ARBA" id="ARBA00049302"/>
    </source>
</evidence>
<dbReference type="PRINTS" id="PR02008">
    <property type="entry name" value="RCMTFAMILY"/>
</dbReference>
<reference evidence="17" key="1">
    <citation type="submission" date="2003-08" db="EMBL/GenBank/DDBJ databases">
        <authorList>
            <person name="Birren B."/>
            <person name="Nusbaum C."/>
            <person name="Abebe A."/>
            <person name="Abouelleil A."/>
            <person name="Adekoya E."/>
            <person name="Ait-zahra M."/>
            <person name="Allen N."/>
            <person name="Allen T."/>
            <person name="An P."/>
            <person name="Anderson M."/>
            <person name="Anderson S."/>
            <person name="Arachchi H."/>
            <person name="Armbruster J."/>
            <person name="Bachantsang P."/>
            <person name="Baldwin J."/>
            <person name="Barry A."/>
            <person name="Bayul T."/>
            <person name="Blitshsteyn B."/>
            <person name="Bloom T."/>
            <person name="Blye J."/>
            <person name="Boguslavskiy L."/>
            <person name="Borowsky M."/>
            <person name="Boukhgalter B."/>
            <person name="Brunache A."/>
            <person name="Butler J."/>
            <person name="Calixte N."/>
            <person name="Calvo S."/>
            <person name="Camarata J."/>
            <person name="Campo K."/>
            <person name="Chang J."/>
            <person name="Cheshatsang Y."/>
            <person name="Citroen M."/>
            <person name="Collymore A."/>
            <person name="Considine T."/>
            <person name="Cook A."/>
            <person name="Cooke P."/>
            <person name="Corum B."/>
            <person name="Cuomo C."/>
            <person name="David R."/>
            <person name="Dawoe T."/>
            <person name="Degray S."/>
            <person name="Dodge S."/>
            <person name="Dooley K."/>
            <person name="Dorje P."/>
            <person name="Dorjee K."/>
            <person name="Dorris L."/>
            <person name="Duffey N."/>
            <person name="Dupes A."/>
            <person name="Elkins T."/>
            <person name="Engels R."/>
            <person name="Erickson J."/>
            <person name="Farina A."/>
            <person name="Faro S."/>
            <person name="Ferreira P."/>
            <person name="Fischer H."/>
            <person name="Fitzgerald M."/>
            <person name="Foley K."/>
            <person name="Gage D."/>
            <person name="Galagan J."/>
            <person name="Gearin G."/>
            <person name="Gnerre S."/>
            <person name="Gnirke A."/>
            <person name="Goyette A."/>
            <person name="Graham J."/>
            <person name="Grandbois E."/>
            <person name="Gyaltsen K."/>
            <person name="Hafez N."/>
            <person name="Hagopian D."/>
            <person name="Hagos B."/>
            <person name="Hall J."/>
            <person name="Hatcher B."/>
            <person name="Heller A."/>
            <person name="Higgins H."/>
            <person name="Honan T."/>
            <person name="Horn A."/>
            <person name="Houde N."/>
            <person name="Hughes L."/>
            <person name="Hulme W."/>
            <person name="Husby E."/>
            <person name="Iliev I."/>
            <person name="Jaffe D."/>
            <person name="Jones C."/>
            <person name="Kamal M."/>
            <person name="Kamat A."/>
            <person name="Kamvysselis M."/>
            <person name="Karlsson E."/>
            <person name="Kells C."/>
            <person name="Kieu A."/>
            <person name="Kisner P."/>
            <person name="Kodira C."/>
            <person name="Kulbokas E."/>
            <person name="Labutti K."/>
            <person name="Lama D."/>
            <person name="Landers T."/>
            <person name="Leger J."/>
            <person name="Levine S."/>
            <person name="Lewis D."/>
            <person name="Lewis T."/>
            <person name="Lindblad-toh K."/>
            <person name="Liu X."/>
            <person name="Lokyitsang T."/>
            <person name="Lokyitsang Y."/>
            <person name="Lucien O."/>
            <person name="Lui A."/>
            <person name="Ma L.J."/>
            <person name="Mabbitt R."/>
            <person name="Macdonald J."/>
            <person name="Maclean C."/>
            <person name="Major J."/>
            <person name="Manning J."/>
            <person name="Marabella R."/>
            <person name="Maru K."/>
            <person name="Matthews C."/>
            <person name="Mauceli E."/>
            <person name="Mccarthy M."/>
            <person name="Mcdonough S."/>
            <person name="Mcghee T."/>
            <person name="Meldrim J."/>
            <person name="Meneus L."/>
            <person name="Mesirov J."/>
            <person name="Mihalev A."/>
            <person name="Mihova T."/>
            <person name="Mikkelsen T."/>
            <person name="Mlenga V."/>
            <person name="Moru K."/>
            <person name="Mozes J."/>
            <person name="Mulrain L."/>
            <person name="Munson G."/>
            <person name="Naylor J."/>
            <person name="Newes C."/>
            <person name="Nguyen C."/>
            <person name="Nguyen N."/>
            <person name="Nguyen T."/>
            <person name="Nicol R."/>
            <person name="Nielsen C."/>
            <person name="Nizzari M."/>
            <person name="Norbu C."/>
            <person name="Norbu N."/>
            <person name="O'donnell P."/>
            <person name="Okoawo O."/>
            <person name="O'leary S."/>
            <person name="Omotosho B."/>
            <person name="O'neill K."/>
            <person name="Osman S."/>
            <person name="Parker S."/>
            <person name="Perrin D."/>
            <person name="Phunkhang P."/>
            <person name="Piqani B."/>
            <person name="Purcell S."/>
            <person name="Rachupka T."/>
            <person name="Ramasamy U."/>
            <person name="Rameau R."/>
            <person name="Ray V."/>
            <person name="Raymond C."/>
            <person name="Retta R."/>
            <person name="Richardson S."/>
            <person name="Rise C."/>
            <person name="Rodriguez J."/>
            <person name="Rogers J."/>
            <person name="Rogov P."/>
            <person name="Rutman M."/>
            <person name="Schupbach R."/>
            <person name="Seaman C."/>
            <person name="Settipalli S."/>
            <person name="Sharpe T."/>
            <person name="Sheridan J."/>
            <person name="Sherpa N."/>
            <person name="Shi J."/>
            <person name="Smirnov S."/>
            <person name="Smith C."/>
            <person name="Sougnez C."/>
            <person name="Spencer B."/>
            <person name="Stalker J."/>
            <person name="Stange-thomann N."/>
            <person name="Stavropoulos S."/>
            <person name="Stetson K."/>
            <person name="Stone C."/>
            <person name="Stone S."/>
            <person name="Stubbs M."/>
            <person name="Talamas J."/>
            <person name="Tchuinga P."/>
            <person name="Tenzing P."/>
            <person name="Tesfaye S."/>
            <person name="Theodore J."/>
            <person name="Thoulutsang Y."/>
            <person name="Topham K."/>
            <person name="Towey S."/>
            <person name="Tsamla T."/>
            <person name="Tsomo N."/>
            <person name="Vallee D."/>
            <person name="Vassiliev H."/>
            <person name="Venkataraman V."/>
            <person name="Vinson J."/>
            <person name="Vo A."/>
            <person name="Wade C."/>
            <person name="Wang S."/>
            <person name="Wangchuk T."/>
            <person name="Wangdi T."/>
            <person name="Whittaker C."/>
            <person name="Wilkinson J."/>
            <person name="Wu Y."/>
            <person name="Wyman D."/>
            <person name="Yadav S."/>
            <person name="Yang S."/>
            <person name="Yang X."/>
            <person name="Yeager S."/>
            <person name="Yee E."/>
            <person name="Young G."/>
            <person name="Zainoun J."/>
            <person name="Zembeck L."/>
            <person name="Zimmer A."/>
            <person name="Zody M."/>
            <person name="Lander E."/>
        </authorList>
    </citation>
    <scope>NUCLEOTIDE SEQUENCE [LARGE SCALE GENOMIC DNA]</scope>
</reference>
<comment type="similarity">
    <text evidence="14">Belongs to the class I-like SAM-binding methyltransferase superfamily. RsmB/NOP family.</text>
</comment>
<dbReference type="PROSITE" id="PS51686">
    <property type="entry name" value="SAM_MT_RSMB_NOP"/>
    <property type="match status" value="1"/>
</dbReference>
<protein>
    <recommendedName>
        <fullName evidence="12">5-cytosine rRNA methyltransferase NSUN4</fullName>
    </recommendedName>
    <alternativeName>
        <fullName evidence="13">5-cytosine tRNA methyltransferase NSUN4</fullName>
    </alternativeName>
    <alternativeName>
        <fullName evidence="9">NOL1/NOP2/Sun domain family member 4</fullName>
    </alternativeName>
</protein>
<keyword evidence="17" id="KW-1185">Reference proteome</keyword>
<evidence type="ECO:0000313" key="17">
    <source>
        <dbReference type="Proteomes" id="UP000007875"/>
    </source>
</evidence>
<feature type="binding site" evidence="14">
    <location>
        <position position="170"/>
    </location>
    <ligand>
        <name>S-adenosyl-L-methionine</name>
        <dbReference type="ChEBI" id="CHEBI:59789"/>
    </ligand>
</feature>
<feature type="binding site" evidence="14">
    <location>
        <position position="221"/>
    </location>
    <ligand>
        <name>S-adenosyl-L-methionine</name>
        <dbReference type="ChEBI" id="CHEBI:59789"/>
    </ligand>
</feature>
<dbReference type="SMR" id="H2YUK7"/>
<dbReference type="InterPro" id="IPR029063">
    <property type="entry name" value="SAM-dependent_MTases_sf"/>
</dbReference>
<evidence type="ECO:0000256" key="7">
    <source>
        <dbReference type="ARBA" id="ARBA00022946"/>
    </source>
</evidence>
<feature type="active site" description="Nucleophile" evidence="14">
    <location>
        <position position="279"/>
    </location>
</feature>
<dbReference type="InterPro" id="IPR001678">
    <property type="entry name" value="MeTrfase_RsmB-F_NOP2_dom"/>
</dbReference>
<dbReference type="AlphaFoldDB" id="H2YUK7"/>